<comment type="caution">
    <text evidence="1">The sequence shown here is derived from an EMBL/GenBank/DDBJ whole genome shotgun (WGS) entry which is preliminary data.</text>
</comment>
<dbReference type="RefSeq" id="WP_163481294.1">
    <property type="nucleotide sequence ID" value="NZ_JAAGWF010000009.1"/>
</dbReference>
<dbReference type="SUPFAM" id="SSF56801">
    <property type="entry name" value="Acetyl-CoA synthetase-like"/>
    <property type="match status" value="1"/>
</dbReference>
<gene>
    <name evidence="1" type="ORF">GCU56_08860</name>
</gene>
<reference evidence="1 2" key="1">
    <citation type="submission" date="2020-02" db="EMBL/GenBank/DDBJ databases">
        <title>Geodermatophilus sabuli CPCC 205279 I12A-02694.</title>
        <authorList>
            <person name="Jiang Z."/>
        </authorList>
    </citation>
    <scope>NUCLEOTIDE SEQUENCE [LARGE SCALE GENOMIC DNA]</scope>
    <source>
        <strain evidence="1 2">I12A-02694</strain>
    </source>
</reference>
<evidence type="ECO:0000313" key="1">
    <source>
        <dbReference type="EMBL" id="NEK57980.1"/>
    </source>
</evidence>
<dbReference type="InterPro" id="IPR017523">
    <property type="entry name" value="Rv3268"/>
</dbReference>
<dbReference type="EMBL" id="JAAGWF010000009">
    <property type="protein sequence ID" value="NEK57980.1"/>
    <property type="molecule type" value="Genomic_DNA"/>
</dbReference>
<dbReference type="Gene3D" id="3.40.50.12780">
    <property type="entry name" value="N-terminal domain of ligase-like"/>
    <property type="match status" value="1"/>
</dbReference>
<dbReference type="NCBIfam" id="TIGR03089">
    <property type="entry name" value="TIGR03089 family protein"/>
    <property type="match status" value="1"/>
</dbReference>
<dbReference type="AlphaFoldDB" id="A0A7K3VZZ4"/>
<keyword evidence="2" id="KW-1185">Reference proteome</keyword>
<sequence>MAATPADLLADRVRRDAAAPLLTHYDDASGERVELSAATVANWVAKTANLLQDEFDVTAGSTVAVALPVHWQTAAVLLAAWSCGATVLDTAAEDDGRLDDTDVVLAAQDRLGPLEEQDLPELLGLSLHPLGLGMTGYAGPARDYALEVRVHGDVFVPWERPDPAAPGLRLGALELTLGGLVDAARELATRLGIVAGDRVLVDERTAEEAGPVAWLLAPLAAGASLVLVRSPDATRLPARAAAERVTATLGTTIDGIRALGRPAGA</sequence>
<organism evidence="1 2">
    <name type="scientific">Geodermatophilus sabuli</name>
    <dbReference type="NCBI Taxonomy" id="1564158"/>
    <lineage>
        <taxon>Bacteria</taxon>
        <taxon>Bacillati</taxon>
        <taxon>Actinomycetota</taxon>
        <taxon>Actinomycetes</taxon>
        <taxon>Geodermatophilales</taxon>
        <taxon>Geodermatophilaceae</taxon>
        <taxon>Geodermatophilus</taxon>
    </lineage>
</organism>
<proteinExistence type="predicted"/>
<evidence type="ECO:0000313" key="2">
    <source>
        <dbReference type="Proteomes" id="UP000470246"/>
    </source>
</evidence>
<dbReference type="InterPro" id="IPR042099">
    <property type="entry name" value="ANL_N_sf"/>
</dbReference>
<protein>
    <submittedName>
        <fullName evidence="1">TIGR03089 family protein</fullName>
    </submittedName>
</protein>
<dbReference type="Proteomes" id="UP000470246">
    <property type="component" value="Unassembled WGS sequence"/>
</dbReference>
<name>A0A7K3VZZ4_9ACTN</name>
<accession>A0A7K3VZZ4</accession>